<evidence type="ECO:0000313" key="3">
    <source>
        <dbReference type="Proteomes" id="UP000037558"/>
    </source>
</evidence>
<dbReference type="AlphaFoldDB" id="A0A0M0L6Q3"/>
<keyword evidence="1" id="KW-1133">Transmembrane helix</keyword>
<feature type="transmembrane region" description="Helical" evidence="1">
    <location>
        <begin position="12"/>
        <end position="31"/>
    </location>
</feature>
<accession>A0A0M0L6Q3</accession>
<feature type="transmembrane region" description="Helical" evidence="1">
    <location>
        <begin position="71"/>
        <end position="104"/>
    </location>
</feature>
<dbReference type="PATRIC" id="fig|284581.3.peg.2282"/>
<sequence length="108" mass="12383">MEGVKMKKARLILIMKLFALILLFGLIFFDFEDGDVSLTVNVVSASIIFVIFVLSDFFFEIKPWLLKGLQLYISIMFFIVAVIEMHEIISSICALSIVLLPYLMNELK</sequence>
<evidence type="ECO:0000256" key="1">
    <source>
        <dbReference type="SAM" id="Phobius"/>
    </source>
</evidence>
<keyword evidence="3" id="KW-1185">Reference proteome</keyword>
<feature type="transmembrane region" description="Helical" evidence="1">
    <location>
        <begin position="37"/>
        <end position="59"/>
    </location>
</feature>
<reference evidence="3" key="1">
    <citation type="submission" date="2015-08" db="EMBL/GenBank/DDBJ databases">
        <title>Fjat-14210 dsm16467.</title>
        <authorList>
            <person name="Liu B."/>
            <person name="Wang J."/>
            <person name="Zhu Y."/>
            <person name="Liu G."/>
            <person name="Chen Q."/>
            <person name="Chen Z."/>
            <person name="Lan J."/>
            <person name="Che J."/>
            <person name="Ge C."/>
            <person name="Shi H."/>
            <person name="Pan Z."/>
            <person name="Liu X."/>
        </authorList>
    </citation>
    <scope>NUCLEOTIDE SEQUENCE [LARGE SCALE GENOMIC DNA]</scope>
    <source>
        <strain evidence="3">DSM 16467</strain>
    </source>
</reference>
<organism evidence="2 3">
    <name type="scientific">Priestia koreensis</name>
    <dbReference type="NCBI Taxonomy" id="284581"/>
    <lineage>
        <taxon>Bacteria</taxon>
        <taxon>Bacillati</taxon>
        <taxon>Bacillota</taxon>
        <taxon>Bacilli</taxon>
        <taxon>Bacillales</taxon>
        <taxon>Bacillaceae</taxon>
        <taxon>Priestia</taxon>
    </lineage>
</organism>
<gene>
    <name evidence="2" type="ORF">AMD01_10905</name>
</gene>
<keyword evidence="1" id="KW-0812">Transmembrane</keyword>
<dbReference type="EMBL" id="LILC01000013">
    <property type="protein sequence ID" value="KOO46348.1"/>
    <property type="molecule type" value="Genomic_DNA"/>
</dbReference>
<evidence type="ECO:0000313" key="2">
    <source>
        <dbReference type="EMBL" id="KOO46348.1"/>
    </source>
</evidence>
<protein>
    <submittedName>
        <fullName evidence="2">Uncharacterized protein</fullName>
    </submittedName>
</protein>
<comment type="caution">
    <text evidence="2">The sequence shown here is derived from an EMBL/GenBank/DDBJ whole genome shotgun (WGS) entry which is preliminary data.</text>
</comment>
<dbReference type="Proteomes" id="UP000037558">
    <property type="component" value="Unassembled WGS sequence"/>
</dbReference>
<keyword evidence="1" id="KW-0472">Membrane</keyword>
<proteinExistence type="predicted"/>
<name>A0A0M0L6Q3_9BACI</name>